<comment type="caution">
    <text evidence="4">The sequence shown here is derived from an EMBL/GenBank/DDBJ whole genome shotgun (WGS) entry which is preliminary data.</text>
</comment>
<evidence type="ECO:0000313" key="4">
    <source>
        <dbReference type="EMBL" id="KAG5677218.1"/>
    </source>
</evidence>
<dbReference type="PANTHER" id="PTHR12236">
    <property type="entry name" value="STRUCTURAL CONTITUENT OF CUTICLE"/>
    <property type="match status" value="1"/>
</dbReference>
<dbReference type="InterPro" id="IPR031311">
    <property type="entry name" value="CHIT_BIND_RR_consensus"/>
</dbReference>
<evidence type="ECO:0000256" key="1">
    <source>
        <dbReference type="ARBA" id="ARBA00022460"/>
    </source>
</evidence>
<dbReference type="GO" id="GO:0031012">
    <property type="term" value="C:extracellular matrix"/>
    <property type="evidence" value="ECO:0007669"/>
    <property type="project" value="TreeGrafter"/>
</dbReference>
<dbReference type="GO" id="GO:0005615">
    <property type="term" value="C:extracellular space"/>
    <property type="evidence" value="ECO:0007669"/>
    <property type="project" value="TreeGrafter"/>
</dbReference>
<accession>A0A9J6C5C2</accession>
<evidence type="ECO:0000256" key="2">
    <source>
        <dbReference type="PROSITE-ProRule" id="PRU00497"/>
    </source>
</evidence>
<protein>
    <recommendedName>
        <fullName evidence="6">Cuticle protein</fullName>
    </recommendedName>
</protein>
<dbReference type="AlphaFoldDB" id="A0A9J6C5C2"/>
<dbReference type="GO" id="GO:0042302">
    <property type="term" value="F:structural constituent of cuticle"/>
    <property type="evidence" value="ECO:0007669"/>
    <property type="project" value="UniProtKB-UniRule"/>
</dbReference>
<dbReference type="PANTHER" id="PTHR12236:SF79">
    <property type="entry name" value="CUTICULAR PROTEIN 50CB-RELATED"/>
    <property type="match status" value="1"/>
</dbReference>
<feature type="signal peptide" evidence="3">
    <location>
        <begin position="1"/>
        <end position="16"/>
    </location>
</feature>
<evidence type="ECO:0008006" key="6">
    <source>
        <dbReference type="Google" id="ProtNLM"/>
    </source>
</evidence>
<evidence type="ECO:0000313" key="5">
    <source>
        <dbReference type="Proteomes" id="UP001107558"/>
    </source>
</evidence>
<dbReference type="EMBL" id="JADBJN010000002">
    <property type="protein sequence ID" value="KAG5677218.1"/>
    <property type="molecule type" value="Genomic_DNA"/>
</dbReference>
<sequence>MRSLILQIFAIISIQALERPIPSMLLQPRDFNPHPFQEEAKRFLIAVSDQEDLGLEQKLYHLTQRFRNTGPVRFPDDPDFFAQQQLQQARHQRVVSHIVNQQAIQSPQYERIALTRRPKKMRIVTNNPYEAARLLSALSKHGRRVQNNEFQQQSHTPTTIHTLSPSPLQPQQPIITQHYLNRIDDTNNDHDTSPSNHEEKKHYKFAYAVKDRTSGDDFSHIQKQEHGSVKGSYKVRLPDGRIQITKYTADDSGYHADVTYEDDIQPATPQIVKTYEEQPAAPQAQPQVYFPSNTNSVRYTVTPTPNQYNHIRAPTIHKAYSSTTVPNYY</sequence>
<dbReference type="InterPro" id="IPR000618">
    <property type="entry name" value="Insect_cuticle"/>
</dbReference>
<dbReference type="PROSITE" id="PS51155">
    <property type="entry name" value="CHIT_BIND_RR_2"/>
    <property type="match status" value="1"/>
</dbReference>
<dbReference type="Proteomes" id="UP001107558">
    <property type="component" value="Chromosome 2"/>
</dbReference>
<organism evidence="4 5">
    <name type="scientific">Polypedilum vanderplanki</name>
    <name type="common">Sleeping chironomid midge</name>
    <dbReference type="NCBI Taxonomy" id="319348"/>
    <lineage>
        <taxon>Eukaryota</taxon>
        <taxon>Metazoa</taxon>
        <taxon>Ecdysozoa</taxon>
        <taxon>Arthropoda</taxon>
        <taxon>Hexapoda</taxon>
        <taxon>Insecta</taxon>
        <taxon>Pterygota</taxon>
        <taxon>Neoptera</taxon>
        <taxon>Endopterygota</taxon>
        <taxon>Diptera</taxon>
        <taxon>Nematocera</taxon>
        <taxon>Chironomoidea</taxon>
        <taxon>Chironomidae</taxon>
        <taxon>Chironominae</taxon>
        <taxon>Polypedilum</taxon>
        <taxon>Polypedilum</taxon>
    </lineage>
</organism>
<dbReference type="InterPro" id="IPR051217">
    <property type="entry name" value="Insect_Cuticle_Struc_Prot"/>
</dbReference>
<dbReference type="Pfam" id="PF00379">
    <property type="entry name" value="Chitin_bind_4"/>
    <property type="match status" value="1"/>
</dbReference>
<dbReference type="OrthoDB" id="7785274at2759"/>
<dbReference type="PROSITE" id="PS00233">
    <property type="entry name" value="CHIT_BIND_RR_1"/>
    <property type="match status" value="1"/>
</dbReference>
<keyword evidence="1 2" id="KW-0193">Cuticle</keyword>
<evidence type="ECO:0000256" key="3">
    <source>
        <dbReference type="SAM" id="SignalP"/>
    </source>
</evidence>
<reference evidence="4" key="1">
    <citation type="submission" date="2021-03" db="EMBL/GenBank/DDBJ databases">
        <title>Chromosome level genome of the anhydrobiotic midge Polypedilum vanderplanki.</title>
        <authorList>
            <person name="Yoshida Y."/>
            <person name="Kikawada T."/>
            <person name="Gusev O."/>
        </authorList>
    </citation>
    <scope>NUCLEOTIDE SEQUENCE</scope>
    <source>
        <strain evidence="4">NIAS01</strain>
        <tissue evidence="4">Whole body or cell culture</tissue>
    </source>
</reference>
<keyword evidence="5" id="KW-1185">Reference proteome</keyword>
<proteinExistence type="predicted"/>
<gene>
    <name evidence="4" type="ORF">PVAND_006994</name>
</gene>
<keyword evidence="3" id="KW-0732">Signal</keyword>
<name>A0A9J6C5C2_POLVA</name>
<feature type="chain" id="PRO_5039943197" description="Cuticle protein" evidence="3">
    <location>
        <begin position="17"/>
        <end position="329"/>
    </location>
</feature>